<name>A0ABR9LPZ7_9ACTN</name>
<dbReference type="EMBL" id="JADBEK010000001">
    <property type="protein sequence ID" value="MBE1582161.1"/>
    <property type="molecule type" value="Genomic_DNA"/>
</dbReference>
<gene>
    <name evidence="3" type="ORF">H4W80_000419</name>
</gene>
<dbReference type="SUPFAM" id="SSF48452">
    <property type="entry name" value="TPR-like"/>
    <property type="match status" value="1"/>
</dbReference>
<protein>
    <submittedName>
        <fullName evidence="3">ATPase/DNA-binding SARP family transcriptional activator/tetratricopeptide (TPR) repeat protein</fullName>
    </submittedName>
</protein>
<dbReference type="Gene3D" id="3.40.50.300">
    <property type="entry name" value="P-loop containing nucleotide triphosphate hydrolases"/>
    <property type="match status" value="1"/>
</dbReference>
<feature type="compositionally biased region" description="Basic and acidic residues" evidence="1">
    <location>
        <begin position="1306"/>
        <end position="1321"/>
    </location>
</feature>
<accession>A0ABR9LPZ7</accession>
<feature type="compositionally biased region" description="Basic and acidic residues" evidence="1">
    <location>
        <begin position="1197"/>
        <end position="1216"/>
    </location>
</feature>
<feature type="region of interest" description="Disordered" evidence="1">
    <location>
        <begin position="1236"/>
        <end position="1321"/>
    </location>
</feature>
<dbReference type="InterPro" id="IPR011990">
    <property type="entry name" value="TPR-like_helical_dom_sf"/>
</dbReference>
<dbReference type="SUPFAM" id="SSF52540">
    <property type="entry name" value="P-loop containing nucleoside triphosphate hydrolases"/>
    <property type="match status" value="1"/>
</dbReference>
<sequence length="1321" mass="141791">MGDSLTLLLLGPPELAVGGRPVGIRAAKTRALLCYLAATPGPRPRPELAALLWGERPDANARGSLRLALSELRKEVGGWLDITREHVRFRAGDGCFVDHGRLAQTPTVAEALRLWRGDFMDGVWFCDAPAFGGWLESERARTRLQLRELLLRAGSAPPDQLVRLAQLVAGLDPYDEEAHRLLITALARAGNRGAALACYDGLRRRLADELGVEPAPETAAVRRRLVTPVRALEAADAGRRFRAAPPVPRTDLFGRETEIRELRALLARERLVTLLGPGGVGKTRLAIATAAPSCAFVSFAGVAPEAAVTTLARRLGVDLSPRRPALDLLLAALSGREQLLVLDNLEHLPALDPVIARILRTAPGVRILATSRRRPDVPGQVTFEVAGLPGPEAEALFASRAVRAQPAFDPGPHAVQVAAICAAIGGLPLAIELAAGLLRAVPLAELAQRLGVDAGLLSAYGPAARSRHACMRTVFETSWRLLDPDGRAALAALSVFGGGCTLRAALEVAGTTPRVLVHLVDHSMIRLTPSGRYVLHPLIRQFAAGHLNPPERRAVRERHAAHFARLLDRHAAALQDASDAEVTRVLGAEMDNIRLAWAVSGRPGFLDHYWVLCLRLRLYEESGAVVLRHLARTREAPCLRARWLRMAGVSEHQLARERESARLARAALDTIGAPLPTSRPGLAAAVLAAAAGRLLHRGLPIRRLLDRAVPIRRLLRRGLPIRRLLDRALPVRRSGASAQAEVAQALTFLARQAYHQQDLLTMLAASLRQLNAADRTPDPALRAEAYANFATIARLAGRHRLATRYGALADRSLRDLDHPTEPASRARLARGLDLLAAGDFEAARASFAECRARTVDPRVAENCAGMLAETALWRGDFEQAAELFADTAEQAARRVGGDDLGRHWCLIGQVEALLRLDGTSAERIGQVLAAARASTDRRRSQERRLGLRDGTVMPVIQEMRLLTAAARLGRVEPGQALTTALELAARLPAGRRGMLECWSGLAELLVSLPPDAATARRLDRHLAAFQSRHPGAAARIGWARALVLAHGGRRKAALKAAEGAMRTAERLRAPYDHRRAKALTERFAESAVRRGPVSRPPDDAPSDDGRDAQGDGDPGRDRDGVGQGRRGLQGVARLDDGEGQDRDERAHASGHGADGGGRADLAYEHALRLGAGRADQGHGRELGAAPGDGGDEVVGEGDGHERRDQGDDEVVDRGEDLGGAAGRAGAVLDALHAERARGDADEEGQERHGRPHPVRGHGEVDRGQAGRGGDPRSPEGAERGVRRDDELRGEEAQAGGDEYAAGAGHRGGEHVGRVHGEDRGR</sequence>
<dbReference type="PRINTS" id="PR00364">
    <property type="entry name" value="DISEASERSIST"/>
</dbReference>
<evidence type="ECO:0000313" key="3">
    <source>
        <dbReference type="EMBL" id="MBE1582161.1"/>
    </source>
</evidence>
<dbReference type="InterPro" id="IPR027417">
    <property type="entry name" value="P-loop_NTPase"/>
</dbReference>
<comment type="caution">
    <text evidence="3">The sequence shown here is derived from an EMBL/GenBank/DDBJ whole genome shotgun (WGS) entry which is preliminary data.</text>
</comment>
<dbReference type="SMART" id="SM01043">
    <property type="entry name" value="BTAD"/>
    <property type="match status" value="1"/>
</dbReference>
<keyword evidence="4" id="KW-1185">Reference proteome</keyword>
<proteinExistence type="predicted"/>
<evidence type="ECO:0000256" key="1">
    <source>
        <dbReference type="SAM" id="MobiDB-lite"/>
    </source>
</evidence>
<evidence type="ECO:0000313" key="4">
    <source>
        <dbReference type="Proteomes" id="UP000633509"/>
    </source>
</evidence>
<dbReference type="PANTHER" id="PTHR47691">
    <property type="entry name" value="REGULATOR-RELATED"/>
    <property type="match status" value="1"/>
</dbReference>
<dbReference type="Proteomes" id="UP000633509">
    <property type="component" value="Unassembled WGS sequence"/>
</dbReference>
<dbReference type="PANTHER" id="PTHR47691:SF3">
    <property type="entry name" value="HTH-TYPE TRANSCRIPTIONAL REGULATOR RV0890C-RELATED"/>
    <property type="match status" value="1"/>
</dbReference>
<reference evidence="3 4" key="1">
    <citation type="submission" date="2020-10" db="EMBL/GenBank/DDBJ databases">
        <title>Sequencing the genomes of 1000 actinobacteria strains.</title>
        <authorList>
            <person name="Klenk H.-P."/>
        </authorList>
    </citation>
    <scope>NUCLEOTIDE SEQUENCE [LARGE SCALE GENOMIC DNA]</scope>
    <source>
        <strain evidence="3 4">DSM 43173</strain>
    </source>
</reference>
<dbReference type="Pfam" id="PF03704">
    <property type="entry name" value="BTAD"/>
    <property type="match status" value="1"/>
</dbReference>
<dbReference type="InterPro" id="IPR005158">
    <property type="entry name" value="BTAD"/>
</dbReference>
<feature type="compositionally biased region" description="Basic and acidic residues" evidence="1">
    <location>
        <begin position="1256"/>
        <end position="1291"/>
    </location>
</feature>
<feature type="compositionally biased region" description="Basic and acidic residues" evidence="1">
    <location>
        <begin position="1103"/>
        <end position="1120"/>
    </location>
</feature>
<feature type="region of interest" description="Disordered" evidence="1">
    <location>
        <begin position="1082"/>
        <end position="1158"/>
    </location>
</feature>
<evidence type="ECO:0000259" key="2">
    <source>
        <dbReference type="SMART" id="SM01043"/>
    </source>
</evidence>
<feature type="domain" description="Bacterial transcriptional activator" evidence="2">
    <location>
        <begin position="97"/>
        <end position="226"/>
    </location>
</feature>
<feature type="compositionally biased region" description="Basic and acidic residues" evidence="1">
    <location>
        <begin position="1133"/>
        <end position="1147"/>
    </location>
</feature>
<dbReference type="Gene3D" id="1.25.40.10">
    <property type="entry name" value="Tetratricopeptide repeat domain"/>
    <property type="match status" value="1"/>
</dbReference>
<organism evidence="3 4">
    <name type="scientific">Nonomuraea angiospora</name>
    <dbReference type="NCBI Taxonomy" id="46172"/>
    <lineage>
        <taxon>Bacteria</taxon>
        <taxon>Bacillati</taxon>
        <taxon>Actinomycetota</taxon>
        <taxon>Actinomycetes</taxon>
        <taxon>Streptosporangiales</taxon>
        <taxon>Streptosporangiaceae</taxon>
        <taxon>Nonomuraea</taxon>
    </lineage>
</organism>
<feature type="region of interest" description="Disordered" evidence="1">
    <location>
        <begin position="1172"/>
        <end position="1220"/>
    </location>
</feature>